<evidence type="ECO:0000313" key="2">
    <source>
        <dbReference type="EMBL" id="CAG8668702.1"/>
    </source>
</evidence>
<comment type="caution">
    <text evidence="2">The sequence shown here is derived from an EMBL/GenBank/DDBJ whole genome shotgun (WGS) entry which is preliminary data.</text>
</comment>
<keyword evidence="3" id="KW-1185">Reference proteome</keyword>
<sequence>YKSLENEETISINRLKYLQSNINDLKHFIEFYKIKATCDKLVFSDLEESSTDHITEKQYLLTCHLDYETQSGKLPSFDNFWFLWIVPKYNAISYTTFTVAYFIRAQESEASFLERDHLLKYLLRKIVTTIRYRNNILKESFNSIADKLYQIWIKTKHDISENMERDQNDTIIAPFQESNESFPGMTLPVAMYGPPSETTIPQPPSNIPLYETSFFDNTNELERGGTPSRIPRRVTFNTSNDRRSPFPVRVENVQQLVASILSSNQSSRPSNLRVTTPSVGNTNSGSSLGNPYNFSQATQYSLNNCWLESNSSNRRNNTMGHQNVTTKGIPQSTTSVSSSQPSNNINIFQPILIPQPAIVPVGENNDNAYLQVILGLAELLQGQQIRE</sequence>
<proteinExistence type="predicted"/>
<organism evidence="2 3">
    <name type="scientific">Funneliformis caledonium</name>
    <dbReference type="NCBI Taxonomy" id="1117310"/>
    <lineage>
        <taxon>Eukaryota</taxon>
        <taxon>Fungi</taxon>
        <taxon>Fungi incertae sedis</taxon>
        <taxon>Mucoromycota</taxon>
        <taxon>Glomeromycotina</taxon>
        <taxon>Glomeromycetes</taxon>
        <taxon>Glomerales</taxon>
        <taxon>Glomeraceae</taxon>
        <taxon>Funneliformis</taxon>
    </lineage>
</organism>
<evidence type="ECO:0000256" key="1">
    <source>
        <dbReference type="SAM" id="MobiDB-lite"/>
    </source>
</evidence>
<feature type="region of interest" description="Disordered" evidence="1">
    <location>
        <begin position="262"/>
        <end position="290"/>
    </location>
</feature>
<gene>
    <name evidence="2" type="ORF">FCALED_LOCUS11912</name>
</gene>
<name>A0A9N9ECN2_9GLOM</name>
<feature type="non-terminal residue" evidence="2">
    <location>
        <position position="387"/>
    </location>
</feature>
<feature type="compositionally biased region" description="Low complexity" evidence="1">
    <location>
        <begin position="329"/>
        <end position="341"/>
    </location>
</feature>
<dbReference type="AlphaFoldDB" id="A0A9N9ECN2"/>
<protein>
    <submittedName>
        <fullName evidence="2">6399_t:CDS:1</fullName>
    </submittedName>
</protein>
<evidence type="ECO:0000313" key="3">
    <source>
        <dbReference type="Proteomes" id="UP000789570"/>
    </source>
</evidence>
<reference evidence="2" key="1">
    <citation type="submission" date="2021-06" db="EMBL/GenBank/DDBJ databases">
        <authorList>
            <person name="Kallberg Y."/>
            <person name="Tangrot J."/>
            <person name="Rosling A."/>
        </authorList>
    </citation>
    <scope>NUCLEOTIDE SEQUENCE</scope>
    <source>
        <strain evidence="2">UK204</strain>
    </source>
</reference>
<dbReference type="Proteomes" id="UP000789570">
    <property type="component" value="Unassembled WGS sequence"/>
</dbReference>
<dbReference type="EMBL" id="CAJVPQ010005355">
    <property type="protein sequence ID" value="CAG8668702.1"/>
    <property type="molecule type" value="Genomic_DNA"/>
</dbReference>
<feature type="region of interest" description="Disordered" evidence="1">
    <location>
        <begin position="320"/>
        <end position="341"/>
    </location>
</feature>
<accession>A0A9N9ECN2</accession>